<feature type="binding site" evidence="5">
    <location>
        <position position="265"/>
    </location>
    <ligand>
        <name>(S)-malate</name>
        <dbReference type="ChEBI" id="CHEBI:15589"/>
    </ligand>
</feature>
<feature type="binding site" evidence="6">
    <location>
        <position position="35"/>
    </location>
    <ligand>
        <name>a divalent metal cation</name>
        <dbReference type="ChEBI" id="CHEBI:60240"/>
    </ligand>
</feature>
<sequence length="369" mass="41231">MGHPRLEGEDYYSFVDEWVTAITSRWPNTLIQFEDFKYPHAYNLLAKYRNRITCFNDDIQSTSSITLAGILASLKARGKKQEDLSDERIVCVGAGSAGVGVCEGIVDCIVAQGRVKSREEAYSKIYMLDQYGLLGNPTLRDKQEDKHNKHFKARPAELDERQYYYVKHHLKDQMSLEQLIKKIKPTVLLGLTGIRGVFTEEAVREMAKHHEKPVIFPLSNPDTHAECTAEEAFQWTEGRAIFASGSPFKDVQLPNGKIGKTNQCNNSYSFPGVGLGITVARATRVSPNMFLETARTIADMATPEQLKEGVLFPGVSQLREVALNVGTKVCEVAFEEGVATARLEEGEVLSEVVKSCAYQPEYVPLVYQP</sequence>
<evidence type="ECO:0000313" key="9">
    <source>
        <dbReference type="EMBL" id="RCH89349.1"/>
    </source>
</evidence>
<evidence type="ECO:0000256" key="1">
    <source>
        <dbReference type="ARBA" id="ARBA00001936"/>
    </source>
</evidence>
<feature type="binding site" evidence="6">
    <location>
        <position position="58"/>
    </location>
    <ligand>
        <name>a divalent metal cation</name>
        <dbReference type="ChEBI" id="CHEBI:60240"/>
    </ligand>
</feature>
<dbReference type="Gene3D" id="3.40.50.10380">
    <property type="entry name" value="Malic enzyme, N-terminal domain"/>
    <property type="match status" value="1"/>
</dbReference>
<dbReference type="GO" id="GO:0051287">
    <property type="term" value="F:NAD binding"/>
    <property type="evidence" value="ECO:0007669"/>
    <property type="project" value="InterPro"/>
</dbReference>
<evidence type="ECO:0000256" key="3">
    <source>
        <dbReference type="ARBA" id="ARBA00022723"/>
    </source>
</evidence>
<dbReference type="OrthoDB" id="5365701at2759"/>
<dbReference type="Pfam" id="PF03949">
    <property type="entry name" value="Malic_M"/>
    <property type="match status" value="1"/>
</dbReference>
<dbReference type="SUPFAM" id="SSF53223">
    <property type="entry name" value="Aminoacid dehydrogenase-like, N-terminal domain"/>
    <property type="match status" value="1"/>
</dbReference>
<evidence type="ECO:0000256" key="7">
    <source>
        <dbReference type="RuleBase" id="RU003426"/>
    </source>
</evidence>
<protein>
    <recommendedName>
        <fullName evidence="7">Malic enzyme</fullName>
    </recommendedName>
</protein>
<dbReference type="InterPro" id="IPR015884">
    <property type="entry name" value="Malic_enzyme_CS"/>
</dbReference>
<dbReference type="PIRSF" id="PIRSF000106">
    <property type="entry name" value="ME"/>
    <property type="match status" value="1"/>
</dbReference>
<gene>
    <name evidence="9" type="primary">MEN-1_4</name>
    <name evidence="9" type="ORF">CU098_009320</name>
</gene>
<comment type="similarity">
    <text evidence="2 7">Belongs to the malic enzymes family.</text>
</comment>
<dbReference type="PANTHER" id="PTHR23406">
    <property type="entry name" value="MALIC ENZYME-RELATED"/>
    <property type="match status" value="1"/>
</dbReference>
<evidence type="ECO:0000256" key="2">
    <source>
        <dbReference type="ARBA" id="ARBA00008785"/>
    </source>
</evidence>
<dbReference type="STRING" id="4846.A0A367JHJ8"/>
<dbReference type="InterPro" id="IPR012302">
    <property type="entry name" value="Malic_NAD-bd"/>
</dbReference>
<feature type="binding site" evidence="5">
    <location>
        <position position="220"/>
    </location>
    <ligand>
        <name>(S)-malate</name>
        <dbReference type="ChEBI" id="CHEBI:15589"/>
    </ligand>
</feature>
<evidence type="ECO:0000259" key="8">
    <source>
        <dbReference type="SMART" id="SM00919"/>
    </source>
</evidence>
<dbReference type="GO" id="GO:0046872">
    <property type="term" value="F:metal ion binding"/>
    <property type="evidence" value="ECO:0007669"/>
    <property type="project" value="UniProtKB-KW"/>
</dbReference>
<dbReference type="Gene3D" id="3.40.50.720">
    <property type="entry name" value="NAD(P)-binding Rossmann-like Domain"/>
    <property type="match status" value="1"/>
</dbReference>
<dbReference type="PROSITE" id="PS00331">
    <property type="entry name" value="MALIC_ENZYMES"/>
    <property type="match status" value="1"/>
</dbReference>
<dbReference type="GO" id="GO:0006108">
    <property type="term" value="P:malate metabolic process"/>
    <property type="evidence" value="ECO:0007669"/>
    <property type="project" value="TreeGrafter"/>
</dbReference>
<organism evidence="9 10">
    <name type="scientific">Rhizopus stolonifer</name>
    <name type="common">Rhizopus nigricans</name>
    <dbReference type="NCBI Taxonomy" id="4846"/>
    <lineage>
        <taxon>Eukaryota</taxon>
        <taxon>Fungi</taxon>
        <taxon>Fungi incertae sedis</taxon>
        <taxon>Mucoromycota</taxon>
        <taxon>Mucoromycotina</taxon>
        <taxon>Mucoromycetes</taxon>
        <taxon>Mucorales</taxon>
        <taxon>Mucorineae</taxon>
        <taxon>Rhizopodaceae</taxon>
        <taxon>Rhizopus</taxon>
    </lineage>
</organism>
<dbReference type="CDD" id="cd05312">
    <property type="entry name" value="NAD_bind_1_malic_enz"/>
    <property type="match status" value="1"/>
</dbReference>
<dbReference type="SMART" id="SM00919">
    <property type="entry name" value="Malic_M"/>
    <property type="match status" value="1"/>
</dbReference>
<keyword evidence="10" id="KW-1185">Reference proteome</keyword>
<dbReference type="InterPro" id="IPR001891">
    <property type="entry name" value="Malic_OxRdtase"/>
</dbReference>
<comment type="cofactor">
    <cofactor evidence="6">
        <name>Mg(2+)</name>
        <dbReference type="ChEBI" id="CHEBI:18420"/>
    </cofactor>
    <cofactor evidence="6">
        <name>Mn(2+)</name>
        <dbReference type="ChEBI" id="CHEBI:29035"/>
    </cofactor>
    <text evidence="6">Divalent metal cations. Prefers magnesium or manganese.</text>
</comment>
<dbReference type="Proteomes" id="UP000253551">
    <property type="component" value="Unassembled WGS sequence"/>
</dbReference>
<reference evidence="9 10" key="1">
    <citation type="journal article" date="2018" name="G3 (Bethesda)">
        <title>Phylogenetic and Phylogenomic Definition of Rhizopus Species.</title>
        <authorList>
            <person name="Gryganskyi A.P."/>
            <person name="Golan J."/>
            <person name="Dolatabadi S."/>
            <person name="Mondo S."/>
            <person name="Robb S."/>
            <person name="Idnurm A."/>
            <person name="Muszewska A."/>
            <person name="Steczkiewicz K."/>
            <person name="Masonjones S."/>
            <person name="Liao H.L."/>
            <person name="Gajdeczka M.T."/>
            <person name="Anike F."/>
            <person name="Vuek A."/>
            <person name="Anishchenko I.M."/>
            <person name="Voigt K."/>
            <person name="de Hoog G.S."/>
            <person name="Smith M.E."/>
            <person name="Heitman J."/>
            <person name="Vilgalys R."/>
            <person name="Stajich J.E."/>
        </authorList>
    </citation>
    <scope>NUCLEOTIDE SEQUENCE [LARGE SCALE GENOMIC DNA]</scope>
    <source>
        <strain evidence="9 10">LSU 92-RS-03</strain>
    </source>
</reference>
<comment type="cofactor">
    <cofactor evidence="1">
        <name>Mn(2+)</name>
        <dbReference type="ChEBI" id="CHEBI:29035"/>
    </cofactor>
</comment>
<keyword evidence="3 6" id="KW-0479">Metal-binding</keyword>
<dbReference type="NCBIfam" id="NF010052">
    <property type="entry name" value="PRK13529.1"/>
    <property type="match status" value="1"/>
</dbReference>
<evidence type="ECO:0000256" key="6">
    <source>
        <dbReference type="PIRSR" id="PIRSR000106-3"/>
    </source>
</evidence>
<evidence type="ECO:0000256" key="4">
    <source>
        <dbReference type="ARBA" id="ARBA00023002"/>
    </source>
</evidence>
<dbReference type="EMBL" id="PJQM01003351">
    <property type="protein sequence ID" value="RCH89349.1"/>
    <property type="molecule type" value="Genomic_DNA"/>
</dbReference>
<dbReference type="SUPFAM" id="SSF51735">
    <property type="entry name" value="NAD(P)-binding Rossmann-fold domains"/>
    <property type="match status" value="1"/>
</dbReference>
<dbReference type="InterPro" id="IPR037062">
    <property type="entry name" value="Malic_N_dom_sf"/>
</dbReference>
<dbReference type="GO" id="GO:0005739">
    <property type="term" value="C:mitochondrion"/>
    <property type="evidence" value="ECO:0007669"/>
    <property type="project" value="TreeGrafter"/>
</dbReference>
<evidence type="ECO:0000256" key="5">
    <source>
        <dbReference type="PIRSR" id="PIRSR000106-2"/>
    </source>
</evidence>
<accession>A0A367JHJ8</accession>
<dbReference type="GO" id="GO:0004471">
    <property type="term" value="F:malate dehydrogenase (decarboxylating) (NAD+) activity"/>
    <property type="evidence" value="ECO:0007669"/>
    <property type="project" value="TreeGrafter"/>
</dbReference>
<evidence type="ECO:0000313" key="10">
    <source>
        <dbReference type="Proteomes" id="UP000253551"/>
    </source>
</evidence>
<dbReference type="PRINTS" id="PR00072">
    <property type="entry name" value="MALOXRDTASE"/>
</dbReference>
<dbReference type="InterPro" id="IPR046346">
    <property type="entry name" value="Aminoacid_DH-like_N_sf"/>
</dbReference>
<dbReference type="AlphaFoldDB" id="A0A367JHJ8"/>
<feature type="binding site" evidence="6">
    <location>
        <position position="34"/>
    </location>
    <ligand>
        <name>a divalent metal cation</name>
        <dbReference type="ChEBI" id="CHEBI:60240"/>
    </ligand>
</feature>
<dbReference type="InterPro" id="IPR012301">
    <property type="entry name" value="Malic_N_dom"/>
</dbReference>
<comment type="caution">
    <text evidence="9">The sequence shown here is derived from an EMBL/GenBank/DDBJ whole genome shotgun (WGS) entry which is preliminary data.</text>
</comment>
<dbReference type="Pfam" id="PF00390">
    <property type="entry name" value="malic"/>
    <property type="match status" value="1"/>
</dbReference>
<proteinExistence type="inferred from homology"/>
<dbReference type="PANTHER" id="PTHR23406:SF32">
    <property type="entry name" value="NADP-DEPENDENT MALIC ENZYME"/>
    <property type="match status" value="1"/>
</dbReference>
<dbReference type="InterPro" id="IPR036291">
    <property type="entry name" value="NAD(P)-bd_dom_sf"/>
</dbReference>
<keyword evidence="4 7" id="KW-0560">Oxidoreductase</keyword>
<name>A0A367JHJ8_RHIST</name>
<feature type="domain" description="Malic enzyme NAD-binding" evidence="8">
    <location>
        <begin position="59"/>
        <end position="334"/>
    </location>
</feature>